<dbReference type="PANTHER" id="PTHR11246">
    <property type="entry name" value="PRE-MRNA SPLICING FACTOR"/>
    <property type="match status" value="1"/>
</dbReference>
<accession>A0A9D5CKG2</accession>
<dbReference type="Proteomes" id="UP001085076">
    <property type="component" value="Miscellaneous, Linkage group lg04"/>
</dbReference>
<keyword evidence="9" id="KW-1185">Reference proteome</keyword>
<evidence type="ECO:0000313" key="9">
    <source>
        <dbReference type="Proteomes" id="UP001085076"/>
    </source>
</evidence>
<dbReference type="InterPro" id="IPR011990">
    <property type="entry name" value="TPR-like_helical_dom_sf"/>
</dbReference>
<comment type="caution">
    <text evidence="8">The sequence shown here is derived from an EMBL/GenBank/DDBJ whole genome shotgun (WGS) entry which is preliminary data.</text>
</comment>
<dbReference type="OrthoDB" id="440128at2759"/>
<dbReference type="InterPro" id="IPR008847">
    <property type="entry name" value="Suf"/>
</dbReference>
<dbReference type="FunFam" id="1.25.40.10:FF:000256">
    <property type="entry name" value="Probable pre-mRNA splicing factor prp1"/>
    <property type="match status" value="1"/>
</dbReference>
<dbReference type="GO" id="GO:2000636">
    <property type="term" value="P:positive regulation of primary miRNA processing"/>
    <property type="evidence" value="ECO:0007669"/>
    <property type="project" value="TreeGrafter"/>
</dbReference>
<dbReference type="Pfam" id="PF05843">
    <property type="entry name" value="Suf"/>
    <property type="match status" value="1"/>
</dbReference>
<evidence type="ECO:0000256" key="4">
    <source>
        <dbReference type="ARBA" id="ARBA00023187"/>
    </source>
</evidence>
<dbReference type="Gene3D" id="1.25.40.10">
    <property type="entry name" value="Tetratricopeptide repeat domain"/>
    <property type="match status" value="5"/>
</dbReference>
<dbReference type="FunFam" id="1.25.40.10:FF:000800">
    <property type="entry name" value="Protein STABILIZED1"/>
    <property type="match status" value="1"/>
</dbReference>
<dbReference type="SUPFAM" id="SSF48452">
    <property type="entry name" value="TPR-like"/>
    <property type="match status" value="3"/>
</dbReference>
<keyword evidence="2" id="KW-0507">mRNA processing</keyword>
<evidence type="ECO:0000259" key="6">
    <source>
        <dbReference type="Pfam" id="PF05843"/>
    </source>
</evidence>
<evidence type="ECO:0000313" key="8">
    <source>
        <dbReference type="EMBL" id="KAJ0974564.1"/>
    </source>
</evidence>
<proteinExistence type="predicted"/>
<evidence type="ECO:0000256" key="5">
    <source>
        <dbReference type="ARBA" id="ARBA00023242"/>
    </source>
</evidence>
<keyword evidence="4" id="KW-0508">mRNA splicing</keyword>
<dbReference type="GO" id="GO:0071013">
    <property type="term" value="C:catalytic step 2 spliceosome"/>
    <property type="evidence" value="ECO:0007669"/>
    <property type="project" value="TreeGrafter"/>
</dbReference>
<dbReference type="FunFam" id="1.25.40.10:FF:000384">
    <property type="entry name" value="Probable pre-mRNA splicing factor prp1"/>
    <property type="match status" value="1"/>
</dbReference>
<evidence type="ECO:0008006" key="10">
    <source>
        <dbReference type="Google" id="ProtNLM"/>
    </source>
</evidence>
<dbReference type="InterPro" id="IPR045075">
    <property type="entry name" value="Syf1-like"/>
</dbReference>
<organism evidence="8 9">
    <name type="scientific">Dioscorea zingiberensis</name>
    <dbReference type="NCBI Taxonomy" id="325984"/>
    <lineage>
        <taxon>Eukaryota</taxon>
        <taxon>Viridiplantae</taxon>
        <taxon>Streptophyta</taxon>
        <taxon>Embryophyta</taxon>
        <taxon>Tracheophyta</taxon>
        <taxon>Spermatophyta</taxon>
        <taxon>Magnoliopsida</taxon>
        <taxon>Liliopsida</taxon>
        <taxon>Dioscoreales</taxon>
        <taxon>Dioscoreaceae</taxon>
        <taxon>Dioscorea</taxon>
    </lineage>
</organism>
<sequence length="883" mass="100005">MFVRLPSYKSLKSKPPPNYIAGVGRGATGFTTRSDIGPGIYSIAALGVHKDDEDDEDDLRENFDEFEGYHDMGLFNSAEYDDKDLEADAVWESVDEYMASRRKDRKEKRAKLEMDKYLIASNPIINQQFLHLKRDLKNMTPEQWDSIPEVGNYSRRNKRKRFKSFVPVPDTLLERARQERALLASLDPKSLAAGGTETPATDLTAVGKGRGTLLSLTLDQFSVRNFTSIDTEAYLAGLNSTKILSDADISDIKKARLLMKSLTQSRPEYPRGWISAARLEEVAGDIKAARRLIQRGYHKCPKNEDVWLEACRLARPDEAKALIAKGVKANPNSVKLWLQAAKLEHEQQNQIRVLMKALQRVPTSVRLWKAIVELANEEDARILLQRAVECCPLHVELWLALARLEISYEQAKKVLNKAREKLPKEPSIWITAAKLEEAANGNTESVGKVIDRGIRSLQGEGVEIDRDVWMKEAEVAERAGLIVTCQTIIKNTIGVGVEEEDRKRTWVADAEECKKRGSIETARAIYAHALTVFLTKKSIWLKAAQLEKSHGTRESLEALLRKAVTNQPQAEVLWLMLAKEKWVAGDVPAARAILQDAYAAIPDSEEIWLAAFKLEFESHEPERARMLLAKARERGGTGRVWMKSVIVERELGNTSEERRLLEEGLKLFPSFFKLWLMLGQMEDRLGHAANAKGAYESGLVHCPKCPTLWLSLANIVERMKGLSEARAVLTMARKKNPQDPQLWLASIRAESRHGNRKEADRLMAKALQQWPSSGILWAACIEMVPRPQRKRRSADALNRTNKDAHVIAAVAKLFWHERKLDAARDWFNQAVTLAPDIGDFWAWYYKFELRHGTDDSRNDVLKRCITAEPKHGAWYFTVISLPI</sequence>
<dbReference type="PANTHER" id="PTHR11246:SF1">
    <property type="entry name" value="PRE-MRNA-PROCESSING FACTOR 6"/>
    <property type="match status" value="1"/>
</dbReference>
<dbReference type="GO" id="GO:0000244">
    <property type="term" value="P:spliceosomal tri-snRNP complex assembly"/>
    <property type="evidence" value="ECO:0007669"/>
    <property type="project" value="TreeGrafter"/>
</dbReference>
<dbReference type="Pfam" id="PF06424">
    <property type="entry name" value="PRP1_N"/>
    <property type="match status" value="1"/>
</dbReference>
<dbReference type="FunFam" id="1.25.40.10:FF:000304">
    <property type="entry name" value="Putative Pre-mRNA-splicing factor prp1"/>
    <property type="match status" value="1"/>
</dbReference>
<protein>
    <recommendedName>
        <fullName evidence="10">PRP1 splicing factor N-terminal domain-containing protein</fullName>
    </recommendedName>
</protein>
<keyword evidence="3" id="KW-0677">Repeat</keyword>
<feature type="domain" description="PRP1 splicing factor N-terminal" evidence="7">
    <location>
        <begin position="15"/>
        <end position="156"/>
    </location>
</feature>
<dbReference type="AlphaFoldDB" id="A0A9D5CKG2"/>
<dbReference type="EMBL" id="JAGGNH010000004">
    <property type="protein sequence ID" value="KAJ0974564.1"/>
    <property type="molecule type" value="Genomic_DNA"/>
</dbReference>
<name>A0A9D5CKG2_9LILI</name>
<dbReference type="SMART" id="SM00028">
    <property type="entry name" value="TPR"/>
    <property type="match status" value="4"/>
</dbReference>
<reference evidence="8" key="1">
    <citation type="submission" date="2021-03" db="EMBL/GenBank/DDBJ databases">
        <authorList>
            <person name="Li Z."/>
            <person name="Yang C."/>
        </authorList>
    </citation>
    <scope>NUCLEOTIDE SEQUENCE</scope>
    <source>
        <strain evidence="8">Dzin_1.0</strain>
        <tissue evidence="8">Leaf</tissue>
    </source>
</reference>
<evidence type="ECO:0000256" key="3">
    <source>
        <dbReference type="ARBA" id="ARBA00022737"/>
    </source>
</evidence>
<dbReference type="SMART" id="SM00386">
    <property type="entry name" value="HAT"/>
    <property type="match status" value="14"/>
</dbReference>
<dbReference type="InterPro" id="IPR003107">
    <property type="entry name" value="HAT"/>
</dbReference>
<gene>
    <name evidence="8" type="ORF">J5N97_016529</name>
</gene>
<evidence type="ECO:0000256" key="1">
    <source>
        <dbReference type="ARBA" id="ARBA00004123"/>
    </source>
</evidence>
<feature type="domain" description="Suppressor of forked" evidence="6">
    <location>
        <begin position="305"/>
        <end position="460"/>
    </location>
</feature>
<reference evidence="8" key="2">
    <citation type="journal article" date="2022" name="Hortic Res">
        <title>The genome of Dioscorea zingiberensis sheds light on the biosynthesis, origin and evolution of the medicinally important diosgenin saponins.</title>
        <authorList>
            <person name="Li Y."/>
            <person name="Tan C."/>
            <person name="Li Z."/>
            <person name="Guo J."/>
            <person name="Li S."/>
            <person name="Chen X."/>
            <person name="Wang C."/>
            <person name="Dai X."/>
            <person name="Yang H."/>
            <person name="Song W."/>
            <person name="Hou L."/>
            <person name="Xu J."/>
            <person name="Tong Z."/>
            <person name="Xu A."/>
            <person name="Yuan X."/>
            <person name="Wang W."/>
            <person name="Yang Q."/>
            <person name="Chen L."/>
            <person name="Sun Z."/>
            <person name="Wang K."/>
            <person name="Pan B."/>
            <person name="Chen J."/>
            <person name="Bao Y."/>
            <person name="Liu F."/>
            <person name="Qi X."/>
            <person name="Gang D.R."/>
            <person name="Wen J."/>
            <person name="Li J."/>
        </authorList>
    </citation>
    <scope>NUCLEOTIDE SEQUENCE</scope>
    <source>
        <strain evidence="8">Dzin_1.0</strain>
    </source>
</reference>
<dbReference type="GO" id="GO:0080188">
    <property type="term" value="P:gene silencing by siRNA-directed DNA methylation"/>
    <property type="evidence" value="ECO:0007669"/>
    <property type="project" value="TreeGrafter"/>
</dbReference>
<comment type="subcellular location">
    <subcellularLocation>
        <location evidence="1">Nucleus</location>
    </subcellularLocation>
</comment>
<dbReference type="InterPro" id="IPR010491">
    <property type="entry name" value="PRP1_N"/>
</dbReference>
<dbReference type="GO" id="GO:0046540">
    <property type="term" value="C:U4/U6 x U5 tri-snRNP complex"/>
    <property type="evidence" value="ECO:0007669"/>
    <property type="project" value="TreeGrafter"/>
</dbReference>
<dbReference type="InterPro" id="IPR019734">
    <property type="entry name" value="TPR_rpt"/>
</dbReference>
<evidence type="ECO:0000256" key="2">
    <source>
        <dbReference type="ARBA" id="ARBA00022664"/>
    </source>
</evidence>
<keyword evidence="5" id="KW-0539">Nucleus</keyword>
<evidence type="ECO:0000259" key="7">
    <source>
        <dbReference type="Pfam" id="PF06424"/>
    </source>
</evidence>